<organism evidence="3 4">
    <name type="scientific">Dissostichus mawsoni</name>
    <name type="common">Antarctic cod</name>
    <dbReference type="NCBI Taxonomy" id="36200"/>
    <lineage>
        <taxon>Eukaryota</taxon>
        <taxon>Metazoa</taxon>
        <taxon>Chordata</taxon>
        <taxon>Craniata</taxon>
        <taxon>Vertebrata</taxon>
        <taxon>Euteleostomi</taxon>
        <taxon>Actinopterygii</taxon>
        <taxon>Neopterygii</taxon>
        <taxon>Teleostei</taxon>
        <taxon>Neoteleostei</taxon>
        <taxon>Acanthomorphata</taxon>
        <taxon>Eupercaria</taxon>
        <taxon>Perciformes</taxon>
        <taxon>Notothenioidei</taxon>
        <taxon>Nototheniidae</taxon>
        <taxon>Dissostichus</taxon>
    </lineage>
</organism>
<dbReference type="Pfam" id="PF13843">
    <property type="entry name" value="DDE_Tnp_1_7"/>
    <property type="match status" value="1"/>
</dbReference>
<dbReference type="EMBL" id="JAAKFY010000022">
    <property type="protein sequence ID" value="KAF3837830.1"/>
    <property type="molecule type" value="Genomic_DNA"/>
</dbReference>
<evidence type="ECO:0000259" key="2">
    <source>
        <dbReference type="Pfam" id="PF13843"/>
    </source>
</evidence>
<comment type="caution">
    <text evidence="3">The sequence shown here is derived from an EMBL/GenBank/DDBJ whole genome shotgun (WGS) entry which is preliminary data.</text>
</comment>
<reference evidence="3 4" key="1">
    <citation type="submission" date="2020-03" db="EMBL/GenBank/DDBJ databases">
        <title>Dissostichus mawsoni Genome sequencing and assembly.</title>
        <authorList>
            <person name="Park H."/>
        </authorList>
    </citation>
    <scope>NUCLEOTIDE SEQUENCE [LARGE SCALE GENOMIC DNA]</scope>
    <source>
        <strain evidence="3">DM0001</strain>
        <tissue evidence="3">Muscle</tissue>
    </source>
</reference>
<keyword evidence="4" id="KW-1185">Reference proteome</keyword>
<evidence type="ECO:0000313" key="4">
    <source>
        <dbReference type="Proteomes" id="UP000518266"/>
    </source>
</evidence>
<sequence>MSLFGLPRTRMFWNKACRVSQVADTMTLNRWEAIKKYLHFSNNEDRQEEDNDPLHKIRPSGKSLECKRGRPSLTIAGEYEEKRRKGPATPIPIPDVRLDATAHWMVMDEKKGRCKVPGCTGTPKPSARN</sequence>
<feature type="non-terminal residue" evidence="3">
    <location>
        <position position="129"/>
    </location>
</feature>
<name>A0A7J5XLF4_DISMA</name>
<accession>A0A7J5XLF4</accession>
<dbReference type="AlphaFoldDB" id="A0A7J5XLF4"/>
<evidence type="ECO:0000313" key="3">
    <source>
        <dbReference type="EMBL" id="KAF3837830.1"/>
    </source>
</evidence>
<feature type="region of interest" description="Disordered" evidence="1">
    <location>
        <begin position="42"/>
        <end position="69"/>
    </location>
</feature>
<proteinExistence type="predicted"/>
<dbReference type="OrthoDB" id="123207at2759"/>
<evidence type="ECO:0000256" key="1">
    <source>
        <dbReference type="SAM" id="MobiDB-lite"/>
    </source>
</evidence>
<protein>
    <recommendedName>
        <fullName evidence="2">PiggyBac transposable element-derived protein domain-containing protein</fullName>
    </recommendedName>
</protein>
<dbReference type="PANTHER" id="PTHR47272:SF1">
    <property type="entry name" value="PIGGYBAC TRANSPOSABLE ELEMENT-DERIVED PROTEIN 3-LIKE"/>
    <property type="match status" value="1"/>
</dbReference>
<dbReference type="PANTHER" id="PTHR47272">
    <property type="entry name" value="DDE_TNP_1_7 DOMAIN-CONTAINING PROTEIN"/>
    <property type="match status" value="1"/>
</dbReference>
<dbReference type="InterPro" id="IPR029526">
    <property type="entry name" value="PGBD"/>
</dbReference>
<feature type="domain" description="PiggyBac transposable element-derived protein" evidence="2">
    <location>
        <begin position="1"/>
        <end position="64"/>
    </location>
</feature>
<gene>
    <name evidence="3" type="ORF">F7725_009598</name>
</gene>
<dbReference type="Proteomes" id="UP000518266">
    <property type="component" value="Unassembled WGS sequence"/>
</dbReference>